<keyword evidence="2" id="KW-0902">Two-component regulatory system</keyword>
<feature type="domain" description="Response regulatory" evidence="4">
    <location>
        <begin position="64"/>
        <end position="179"/>
    </location>
</feature>
<dbReference type="InterPro" id="IPR050595">
    <property type="entry name" value="Bact_response_regulator"/>
</dbReference>
<evidence type="ECO:0000256" key="2">
    <source>
        <dbReference type="ARBA" id="ARBA00023012"/>
    </source>
</evidence>
<sequence length="183" mass="20227">MSLLENFPTKCTLSNRLMMSDHRARELNGQGKPEKRMTDHDILSDAEREALLQVMHAPQLPSQRVLIVDDDPDARELLSEIFAINGIHCLTAASGSAAFKLLESNRAIGLLITDLRMADDGLDLIRKVRGSERAALPIIIISGNAQVRDAIDAMHLSVVDFLLKPINADQLLKLARRELGMVV</sequence>
<evidence type="ECO:0000313" key="5">
    <source>
        <dbReference type="EMBL" id="SDS57856.1"/>
    </source>
</evidence>
<feature type="modified residue" description="4-aspartylphosphate" evidence="3">
    <location>
        <position position="114"/>
    </location>
</feature>
<evidence type="ECO:0000313" key="7">
    <source>
        <dbReference type="Proteomes" id="UP000182272"/>
    </source>
</evidence>
<reference evidence="8" key="1">
    <citation type="submission" date="2016-10" db="EMBL/GenBank/DDBJ databases">
        <authorList>
            <person name="Varghese N."/>
            <person name="Submissions S."/>
        </authorList>
    </citation>
    <scope>NUCLEOTIDE SEQUENCE [LARGE SCALE GENOMIC DNA]</scope>
    <source>
        <strain evidence="8">ATCC 23835</strain>
    </source>
</reference>
<dbReference type="Gene3D" id="3.40.50.2300">
    <property type="match status" value="1"/>
</dbReference>
<dbReference type="AlphaFoldDB" id="A0A1H6MBY6"/>
<keyword evidence="8" id="KW-1185">Reference proteome</keyword>
<dbReference type="EMBL" id="LT629777">
    <property type="protein sequence ID" value="SDS57856.1"/>
    <property type="molecule type" value="Genomic_DNA"/>
</dbReference>
<evidence type="ECO:0000259" key="4">
    <source>
        <dbReference type="PROSITE" id="PS50110"/>
    </source>
</evidence>
<keyword evidence="1 3" id="KW-0597">Phosphoprotein</keyword>
<dbReference type="PANTHER" id="PTHR44591">
    <property type="entry name" value="STRESS RESPONSE REGULATOR PROTEIN 1"/>
    <property type="match status" value="1"/>
</dbReference>
<dbReference type="Proteomes" id="UP000182272">
    <property type="component" value="Chromosome I"/>
</dbReference>
<dbReference type="InterPro" id="IPR001789">
    <property type="entry name" value="Sig_transdc_resp-reg_receiver"/>
</dbReference>
<dbReference type="PANTHER" id="PTHR44591:SF14">
    <property type="entry name" value="PROTEIN PILG"/>
    <property type="match status" value="1"/>
</dbReference>
<dbReference type="InterPro" id="IPR011006">
    <property type="entry name" value="CheY-like_superfamily"/>
</dbReference>
<organism evidence="6 7">
    <name type="scientific">Pseudomonas asplenii</name>
    <dbReference type="NCBI Taxonomy" id="53407"/>
    <lineage>
        <taxon>Bacteria</taxon>
        <taxon>Pseudomonadati</taxon>
        <taxon>Pseudomonadota</taxon>
        <taxon>Gammaproteobacteria</taxon>
        <taxon>Pseudomonadales</taxon>
        <taxon>Pseudomonadaceae</taxon>
        <taxon>Pseudomonas</taxon>
    </lineage>
</organism>
<gene>
    <name evidence="6" type="ORF">SAMN05216581_1043</name>
    <name evidence="5" type="ORF">SAMN05216598_2024</name>
</gene>
<accession>A0A1H6MBY6</accession>
<dbReference type="GO" id="GO:0000160">
    <property type="term" value="P:phosphorelay signal transduction system"/>
    <property type="evidence" value="ECO:0007669"/>
    <property type="project" value="UniProtKB-KW"/>
</dbReference>
<reference evidence="6 7" key="2">
    <citation type="submission" date="2016-10" db="EMBL/GenBank/DDBJ databases">
        <authorList>
            <person name="de Groot N.N."/>
        </authorList>
    </citation>
    <scope>NUCLEOTIDE SEQUENCE [LARGE SCALE GENOMIC DNA]</scope>
    <source>
        <strain evidence="5">ATCC 23835</strain>
        <strain evidence="6 7">LMG 2158</strain>
    </source>
</reference>
<dbReference type="PROSITE" id="PS50110">
    <property type="entry name" value="RESPONSE_REGULATORY"/>
    <property type="match status" value="1"/>
</dbReference>
<evidence type="ECO:0000256" key="1">
    <source>
        <dbReference type="ARBA" id="ARBA00022553"/>
    </source>
</evidence>
<protein>
    <submittedName>
        <fullName evidence="6">Response regulator receiver domain-containing protein</fullName>
    </submittedName>
</protein>
<dbReference type="Proteomes" id="UP000199524">
    <property type="component" value="Chromosome I"/>
</dbReference>
<proteinExistence type="predicted"/>
<evidence type="ECO:0000256" key="3">
    <source>
        <dbReference type="PROSITE-ProRule" id="PRU00169"/>
    </source>
</evidence>
<dbReference type="SMART" id="SM00448">
    <property type="entry name" value="REC"/>
    <property type="match status" value="1"/>
</dbReference>
<dbReference type="EMBL" id="LT629972">
    <property type="protein sequence ID" value="SEH99014.1"/>
    <property type="molecule type" value="Genomic_DNA"/>
</dbReference>
<dbReference type="Pfam" id="PF00072">
    <property type="entry name" value="Response_reg"/>
    <property type="match status" value="1"/>
</dbReference>
<evidence type="ECO:0000313" key="8">
    <source>
        <dbReference type="Proteomes" id="UP000199524"/>
    </source>
</evidence>
<evidence type="ECO:0000313" key="6">
    <source>
        <dbReference type="EMBL" id="SEH99014.1"/>
    </source>
</evidence>
<name>A0A1H6MBY6_9PSED</name>
<accession>A0A1H1TD24</accession>
<dbReference type="SUPFAM" id="SSF52172">
    <property type="entry name" value="CheY-like"/>
    <property type="match status" value="1"/>
</dbReference>